<keyword evidence="3" id="KW-1185">Reference proteome</keyword>
<keyword evidence="1" id="KW-0175">Coiled coil</keyword>
<proteinExistence type="predicted"/>
<reference evidence="3" key="1">
    <citation type="journal article" date="2016" name="Nat. Commun.">
        <title>The Gonium pectorale genome demonstrates co-option of cell cycle regulation during the evolution of multicellularity.</title>
        <authorList>
            <person name="Hanschen E.R."/>
            <person name="Marriage T.N."/>
            <person name="Ferris P.J."/>
            <person name="Hamaji T."/>
            <person name="Toyoda A."/>
            <person name="Fujiyama A."/>
            <person name="Neme R."/>
            <person name="Noguchi H."/>
            <person name="Minakuchi Y."/>
            <person name="Suzuki M."/>
            <person name="Kawai-Toyooka H."/>
            <person name="Smith D.R."/>
            <person name="Sparks H."/>
            <person name="Anderson J."/>
            <person name="Bakaric R."/>
            <person name="Luria V."/>
            <person name="Karger A."/>
            <person name="Kirschner M.W."/>
            <person name="Durand P.M."/>
            <person name="Michod R.E."/>
            <person name="Nozaki H."/>
            <person name="Olson B.J."/>
        </authorList>
    </citation>
    <scope>NUCLEOTIDE SEQUENCE [LARGE SCALE GENOMIC DNA]</scope>
    <source>
        <strain evidence="3">NIES-2863</strain>
    </source>
</reference>
<dbReference type="AlphaFoldDB" id="A0A150GL37"/>
<dbReference type="Proteomes" id="UP000075714">
    <property type="component" value="Unassembled WGS sequence"/>
</dbReference>
<dbReference type="EMBL" id="LSYV01000017">
    <property type="protein sequence ID" value="KXZ50533.1"/>
    <property type="molecule type" value="Genomic_DNA"/>
</dbReference>
<gene>
    <name evidence="2" type="ORF">GPECTOR_16g708</name>
</gene>
<feature type="coiled-coil region" evidence="1">
    <location>
        <begin position="94"/>
        <end position="121"/>
    </location>
</feature>
<accession>A0A150GL37</accession>
<evidence type="ECO:0000313" key="3">
    <source>
        <dbReference type="Proteomes" id="UP000075714"/>
    </source>
</evidence>
<sequence length="143" mass="15108">MGEAVMACVIVSSLGNLSYKLVGSGQQRAAQGLALEAAARLARLEALTTQHATEFAAASRQIDKLQVRARVTGVDLRRPITQLQASSAEQAGLLARMATELEALRGQVRDTQALLAALQGLSAKQFQVTVDAIKQLRARQAGG</sequence>
<name>A0A150GL37_GONPE</name>
<comment type="caution">
    <text evidence="2">The sequence shown here is derived from an EMBL/GenBank/DDBJ whole genome shotgun (WGS) entry which is preliminary data.</text>
</comment>
<organism evidence="2 3">
    <name type="scientific">Gonium pectorale</name>
    <name type="common">Green alga</name>
    <dbReference type="NCBI Taxonomy" id="33097"/>
    <lineage>
        <taxon>Eukaryota</taxon>
        <taxon>Viridiplantae</taxon>
        <taxon>Chlorophyta</taxon>
        <taxon>core chlorophytes</taxon>
        <taxon>Chlorophyceae</taxon>
        <taxon>CS clade</taxon>
        <taxon>Chlamydomonadales</taxon>
        <taxon>Volvocaceae</taxon>
        <taxon>Gonium</taxon>
    </lineage>
</organism>
<protein>
    <submittedName>
        <fullName evidence="2">Uncharacterized protein</fullName>
    </submittedName>
</protein>
<evidence type="ECO:0000256" key="1">
    <source>
        <dbReference type="SAM" id="Coils"/>
    </source>
</evidence>
<dbReference type="OrthoDB" id="549066at2759"/>
<evidence type="ECO:0000313" key="2">
    <source>
        <dbReference type="EMBL" id="KXZ50533.1"/>
    </source>
</evidence>